<keyword evidence="3" id="KW-1185">Reference proteome</keyword>
<accession>A0A0K1PJ63</accession>
<proteinExistence type="predicted"/>
<feature type="transmembrane region" description="Helical" evidence="1">
    <location>
        <begin position="128"/>
        <end position="148"/>
    </location>
</feature>
<feature type="transmembrane region" description="Helical" evidence="1">
    <location>
        <begin position="197"/>
        <end position="216"/>
    </location>
</feature>
<evidence type="ECO:0000256" key="1">
    <source>
        <dbReference type="SAM" id="Phobius"/>
    </source>
</evidence>
<dbReference type="RefSeq" id="WP_050727209.1">
    <property type="nucleotide sequence ID" value="NZ_CP012332.1"/>
</dbReference>
<organism evidence="2 3">
    <name type="scientific">Vulgatibacter incomptus</name>
    <dbReference type="NCBI Taxonomy" id="1391653"/>
    <lineage>
        <taxon>Bacteria</taxon>
        <taxon>Pseudomonadati</taxon>
        <taxon>Myxococcota</taxon>
        <taxon>Myxococcia</taxon>
        <taxon>Myxococcales</taxon>
        <taxon>Cystobacterineae</taxon>
        <taxon>Vulgatibacteraceae</taxon>
        <taxon>Vulgatibacter</taxon>
    </lineage>
</organism>
<feature type="transmembrane region" description="Helical" evidence="1">
    <location>
        <begin position="160"/>
        <end position="176"/>
    </location>
</feature>
<feature type="transmembrane region" description="Helical" evidence="1">
    <location>
        <begin position="258"/>
        <end position="281"/>
    </location>
</feature>
<reference evidence="2 3" key="1">
    <citation type="submission" date="2015-08" db="EMBL/GenBank/DDBJ databases">
        <authorList>
            <person name="Babu N.S."/>
            <person name="Beckwith C.J."/>
            <person name="Beseler K.G."/>
            <person name="Brison A."/>
            <person name="Carone J.V."/>
            <person name="Caskin T.P."/>
            <person name="Diamond M."/>
            <person name="Durham M.E."/>
            <person name="Foxe J.M."/>
            <person name="Go M."/>
            <person name="Henderson B.A."/>
            <person name="Jones I.B."/>
            <person name="McGettigan J.A."/>
            <person name="Micheletti S.J."/>
            <person name="Nasrallah M.E."/>
            <person name="Ortiz D."/>
            <person name="Piller C.R."/>
            <person name="Privatt S.R."/>
            <person name="Schneider S.L."/>
            <person name="Sharp S."/>
            <person name="Smith T.C."/>
            <person name="Stanton J.D."/>
            <person name="Ullery H.E."/>
            <person name="Wilson R.J."/>
            <person name="Serrano M.G."/>
            <person name="Buck G."/>
            <person name="Lee V."/>
            <person name="Wang Y."/>
            <person name="Carvalho R."/>
            <person name="Voegtly L."/>
            <person name="Shi R."/>
            <person name="Duckworth R."/>
            <person name="Johnson A."/>
            <person name="Loviza R."/>
            <person name="Walstead R."/>
            <person name="Shah Z."/>
            <person name="Kiflezghi M."/>
            <person name="Wade K."/>
            <person name="Ball S.L."/>
            <person name="Bradley K.W."/>
            <person name="Asai D.J."/>
            <person name="Bowman C.A."/>
            <person name="Russell D.A."/>
            <person name="Pope W.H."/>
            <person name="Jacobs-Sera D."/>
            <person name="Hendrix R.W."/>
            <person name="Hatfull G.F."/>
        </authorList>
    </citation>
    <scope>NUCLEOTIDE SEQUENCE [LARGE SCALE GENOMIC DNA]</scope>
    <source>
        <strain evidence="2 3">DSM 27710</strain>
    </source>
</reference>
<evidence type="ECO:0000313" key="2">
    <source>
        <dbReference type="EMBL" id="AKU93144.1"/>
    </source>
</evidence>
<feature type="transmembrane region" description="Helical" evidence="1">
    <location>
        <begin position="228"/>
        <end position="246"/>
    </location>
</feature>
<feature type="transmembrane region" description="Helical" evidence="1">
    <location>
        <begin position="75"/>
        <end position="94"/>
    </location>
</feature>
<feature type="transmembrane region" description="Helical" evidence="1">
    <location>
        <begin position="36"/>
        <end position="55"/>
    </location>
</feature>
<dbReference type="EMBL" id="CP012332">
    <property type="protein sequence ID" value="AKU93144.1"/>
    <property type="molecule type" value="Genomic_DNA"/>
</dbReference>
<keyword evidence="1" id="KW-0812">Transmembrane</keyword>
<sequence length="317" mass="33345">MNKTAFRAVLLALASALFFTLTYVLNRRAAVAGGHWAWTASLRYLITLPILAGLVGLRGGARPVLSAMRASPGPWLAWSGIGFVLFYVCLSYAADSGPSWLVAAGFQLTVVAGMVLAPLLYDDERGRIPPLAFGIGLVTVGGVVLMQLGRIGSGLQSDGWIALGCVLVSAFAYPFGNRRMLLHLEREGRSLSALQRVFGMTLASMPLWLVVAVWGFVRSGAPSIEQVWLSGGVAVSAGVIATVLFFEATGRVRNDPTALGAVEAMQGSELLFATLMGVALLDEPWPAGWTLVGGVVVLLGLAGLAAVSARPRSLPRP</sequence>
<dbReference type="PATRIC" id="fig|1391653.3.peg.3686"/>
<evidence type="ECO:0000313" key="3">
    <source>
        <dbReference type="Proteomes" id="UP000055590"/>
    </source>
</evidence>
<dbReference type="KEGG" id="vin:AKJ08_3531"/>
<name>A0A0K1PJ63_9BACT</name>
<gene>
    <name evidence="2" type="ORF">AKJ08_3531</name>
</gene>
<keyword evidence="1" id="KW-1133">Transmembrane helix</keyword>
<dbReference type="Proteomes" id="UP000055590">
    <property type="component" value="Chromosome"/>
</dbReference>
<dbReference type="AlphaFoldDB" id="A0A0K1PJ63"/>
<keyword evidence="1" id="KW-0472">Membrane</keyword>
<protein>
    <submittedName>
        <fullName evidence="2">Membrane protein, putative</fullName>
    </submittedName>
</protein>
<dbReference type="InterPro" id="IPR032713">
    <property type="entry name" value="EmrE"/>
</dbReference>
<dbReference type="STRING" id="1391653.AKJ08_3531"/>
<feature type="transmembrane region" description="Helical" evidence="1">
    <location>
        <begin position="100"/>
        <end position="121"/>
    </location>
</feature>
<dbReference type="Pfam" id="PF13536">
    <property type="entry name" value="EmrE"/>
    <property type="match status" value="1"/>
</dbReference>
<dbReference type="OrthoDB" id="3457556at2"/>
<feature type="transmembrane region" description="Helical" evidence="1">
    <location>
        <begin position="287"/>
        <end position="307"/>
    </location>
</feature>